<dbReference type="SUPFAM" id="SSF47353">
    <property type="entry name" value="Retrovirus capsid dimerization domain-like"/>
    <property type="match status" value="1"/>
</dbReference>
<keyword evidence="4" id="KW-0540">Nuclease</keyword>
<evidence type="ECO:0000256" key="7">
    <source>
        <dbReference type="ARBA" id="ARBA00022801"/>
    </source>
</evidence>
<organism evidence="13 14">
    <name type="scientific">Podarcis lilfordi</name>
    <name type="common">Lilford's wall lizard</name>
    <dbReference type="NCBI Taxonomy" id="74358"/>
    <lineage>
        <taxon>Eukaryota</taxon>
        <taxon>Metazoa</taxon>
        <taxon>Chordata</taxon>
        <taxon>Craniata</taxon>
        <taxon>Vertebrata</taxon>
        <taxon>Euteleostomi</taxon>
        <taxon>Lepidosauria</taxon>
        <taxon>Squamata</taxon>
        <taxon>Bifurcata</taxon>
        <taxon>Unidentata</taxon>
        <taxon>Episquamata</taxon>
        <taxon>Laterata</taxon>
        <taxon>Lacertibaenia</taxon>
        <taxon>Lacertidae</taxon>
        <taxon>Podarcis</taxon>
    </lineage>
</organism>
<dbReference type="SUPFAM" id="SSF53098">
    <property type="entry name" value="Ribonuclease H-like"/>
    <property type="match status" value="1"/>
</dbReference>
<keyword evidence="3" id="KW-0548">Nucleotidyltransferase</keyword>
<keyword evidence="7" id="KW-0378">Hydrolase</keyword>
<evidence type="ECO:0000259" key="12">
    <source>
        <dbReference type="PROSITE" id="PS51027"/>
    </source>
</evidence>
<dbReference type="GO" id="GO:0016779">
    <property type="term" value="F:nucleotidyltransferase activity"/>
    <property type="evidence" value="ECO:0007669"/>
    <property type="project" value="UniProtKB-KW"/>
</dbReference>
<dbReference type="Gene3D" id="3.30.420.10">
    <property type="entry name" value="Ribonuclease H-like superfamily/Ribonuclease H"/>
    <property type="match status" value="1"/>
</dbReference>
<dbReference type="GO" id="GO:0016032">
    <property type="term" value="P:viral process"/>
    <property type="evidence" value="ECO:0007669"/>
    <property type="project" value="InterPro"/>
</dbReference>
<sequence>MRMLLSPAQYVVFESEFKHSASALSDPQHTANELYGAGQFADITAQATLTPVHFVRTATCVQRAFRKVPVSGQPLSSFVNIKQQHSEPYHQFIDRLKESVTRQIDNTTAQNELMKKLAFENANTDCKKALQSIIHRPKYELADMIQACADVGSQSHAMSLLAGAIQATTRPTGPLPPKVAGLILPKFSAAKEGIQVIPGVLDPDYVGTIMVQLWSHMPMQLKRGVVAWQQDEEWHSLYTLPQKSAQRSELAAAVKALHHFSKQPLNLVVDSLYVANVITRLQGSYDHQSYTRLQKHFQQTEILPAPLVRYKILPSNEWSEPVKLITWGKGYAAVSTPQGARWVPARCIRLYHGMATVPSESDTAVRPQTTDRPGCNAQPPQDSQAGKS</sequence>
<keyword evidence="8" id="KW-0229">DNA integration</keyword>
<dbReference type="InterPro" id="IPR029054">
    <property type="entry name" value="dUTPase-like"/>
</dbReference>
<feature type="domain" description="Integrase-type" evidence="12">
    <location>
        <begin position="306"/>
        <end position="353"/>
    </location>
</feature>
<dbReference type="PANTHER" id="PTHR40389:SF3">
    <property type="entry name" value="IGE-BINDING PROTEIN"/>
    <property type="match status" value="1"/>
</dbReference>
<dbReference type="Pfam" id="PF00075">
    <property type="entry name" value="RNase_H"/>
    <property type="match status" value="1"/>
</dbReference>
<evidence type="ECO:0000256" key="6">
    <source>
        <dbReference type="ARBA" id="ARBA00022759"/>
    </source>
</evidence>
<dbReference type="PANTHER" id="PTHR40389">
    <property type="entry name" value="ENDOGENOUS RETROVIRUS GROUP K MEMBER 24 GAG POLYPROTEIN-RELATED"/>
    <property type="match status" value="1"/>
</dbReference>
<dbReference type="SUPFAM" id="SSF51283">
    <property type="entry name" value="dUTPase-like"/>
    <property type="match status" value="1"/>
</dbReference>
<dbReference type="GO" id="GO:0015074">
    <property type="term" value="P:DNA integration"/>
    <property type="evidence" value="ECO:0007669"/>
    <property type="project" value="UniProtKB-KW"/>
</dbReference>
<dbReference type="Gene3D" id="1.10.375.10">
    <property type="entry name" value="Human Immunodeficiency Virus Type 1 Capsid Protein"/>
    <property type="match status" value="1"/>
</dbReference>
<dbReference type="SUPFAM" id="SSF50122">
    <property type="entry name" value="DNA-binding domain of retroviral integrase"/>
    <property type="match status" value="1"/>
</dbReference>
<dbReference type="GO" id="GO:0046872">
    <property type="term" value="F:metal ion binding"/>
    <property type="evidence" value="ECO:0007669"/>
    <property type="project" value="UniProtKB-KW"/>
</dbReference>
<evidence type="ECO:0000256" key="9">
    <source>
        <dbReference type="ARBA" id="ARBA00023125"/>
    </source>
</evidence>
<keyword evidence="6" id="KW-0255">Endonuclease</keyword>
<dbReference type="InterPro" id="IPR008916">
    <property type="entry name" value="Retrov_capsid_C"/>
</dbReference>
<dbReference type="Pfam" id="PF00692">
    <property type="entry name" value="dUTPase"/>
    <property type="match status" value="1"/>
</dbReference>
<dbReference type="InterPro" id="IPR008919">
    <property type="entry name" value="Retrov_capsid_N"/>
</dbReference>
<reference evidence="13" key="1">
    <citation type="submission" date="2022-12" db="EMBL/GenBank/DDBJ databases">
        <authorList>
            <person name="Alioto T."/>
            <person name="Alioto T."/>
            <person name="Gomez Garrido J."/>
        </authorList>
    </citation>
    <scope>NUCLEOTIDE SEQUENCE</scope>
</reference>
<evidence type="ECO:0000256" key="5">
    <source>
        <dbReference type="ARBA" id="ARBA00022723"/>
    </source>
</evidence>
<feature type="region of interest" description="Disordered" evidence="11">
    <location>
        <begin position="359"/>
        <end position="388"/>
    </location>
</feature>
<evidence type="ECO:0000256" key="4">
    <source>
        <dbReference type="ARBA" id="ARBA00022722"/>
    </source>
</evidence>
<evidence type="ECO:0000313" key="14">
    <source>
        <dbReference type="Proteomes" id="UP001178461"/>
    </source>
</evidence>
<dbReference type="Pfam" id="PF00552">
    <property type="entry name" value="IN_DBD_C"/>
    <property type="match status" value="1"/>
</dbReference>
<accession>A0AA35L6Y0</accession>
<dbReference type="SUPFAM" id="SSF47943">
    <property type="entry name" value="Retrovirus capsid protein, N-terminal core domain"/>
    <property type="match status" value="1"/>
</dbReference>
<evidence type="ECO:0000256" key="1">
    <source>
        <dbReference type="ARBA" id="ARBA00003235"/>
    </source>
</evidence>
<evidence type="ECO:0000256" key="11">
    <source>
        <dbReference type="SAM" id="MobiDB-lite"/>
    </source>
</evidence>
<evidence type="ECO:0000256" key="10">
    <source>
        <dbReference type="PROSITE-ProRule" id="PRU00506"/>
    </source>
</evidence>
<dbReference type="InterPro" id="IPR001037">
    <property type="entry name" value="Integrase_C_retrovir"/>
</dbReference>
<dbReference type="Gene3D" id="1.10.1200.30">
    <property type="match status" value="1"/>
</dbReference>
<keyword evidence="5" id="KW-0479">Metal-binding</keyword>
<dbReference type="EMBL" id="OX395138">
    <property type="protein sequence ID" value="CAI5790456.1"/>
    <property type="molecule type" value="Genomic_DNA"/>
</dbReference>
<dbReference type="GO" id="GO:0004523">
    <property type="term" value="F:RNA-DNA hybrid ribonuclease activity"/>
    <property type="evidence" value="ECO:0007669"/>
    <property type="project" value="InterPro"/>
</dbReference>
<name>A0AA35L6Y0_9SAUR</name>
<protein>
    <submittedName>
        <fullName evidence="13">Retrovirus group K member 113 Gag polyproteinpolyprotein-like-like</fullName>
    </submittedName>
</protein>
<dbReference type="InterPro" id="IPR045345">
    <property type="entry name" value="Gag_p24_C"/>
</dbReference>
<dbReference type="InterPro" id="IPR036862">
    <property type="entry name" value="Integrase_C_dom_sf_retrovir"/>
</dbReference>
<dbReference type="Proteomes" id="UP001178461">
    <property type="component" value="Chromosome 13"/>
</dbReference>
<dbReference type="InterPro" id="IPR002156">
    <property type="entry name" value="RNaseH_domain"/>
</dbReference>
<dbReference type="InterPro" id="IPR036397">
    <property type="entry name" value="RNaseH_sf"/>
</dbReference>
<keyword evidence="2" id="KW-0808">Transferase</keyword>
<evidence type="ECO:0000256" key="2">
    <source>
        <dbReference type="ARBA" id="ARBA00022679"/>
    </source>
</evidence>
<comment type="function">
    <text evidence="1">Catalyzes viral DNA integration into the host chromosome, by performing a series of DNA cutting and joining reactions.</text>
</comment>
<dbReference type="InterPro" id="IPR012337">
    <property type="entry name" value="RNaseH-like_sf"/>
</dbReference>
<dbReference type="InterPro" id="IPR050195">
    <property type="entry name" value="Primate_lentivir_Gag_pol-like"/>
</dbReference>
<evidence type="ECO:0000313" key="13">
    <source>
        <dbReference type="EMBL" id="CAI5790456.1"/>
    </source>
</evidence>
<dbReference type="InterPro" id="IPR036157">
    <property type="entry name" value="dUTPase-like_sf"/>
</dbReference>
<dbReference type="Pfam" id="PF00607">
    <property type="entry name" value="Gag_p24"/>
    <property type="match status" value="1"/>
</dbReference>
<evidence type="ECO:0000256" key="3">
    <source>
        <dbReference type="ARBA" id="ARBA00022695"/>
    </source>
</evidence>
<dbReference type="GO" id="GO:0003677">
    <property type="term" value="F:DNA binding"/>
    <property type="evidence" value="ECO:0007669"/>
    <property type="project" value="UniProtKB-KW"/>
</dbReference>
<gene>
    <name evidence="13" type="ORF">PODLI_1B030895</name>
</gene>
<dbReference type="PROSITE" id="PS51027">
    <property type="entry name" value="INTEGRASE_DBD"/>
    <property type="match status" value="1"/>
</dbReference>
<evidence type="ECO:0000256" key="8">
    <source>
        <dbReference type="ARBA" id="ARBA00022908"/>
    </source>
</evidence>
<feature type="compositionally biased region" description="Polar residues" evidence="11">
    <location>
        <begin position="359"/>
        <end position="371"/>
    </location>
</feature>
<dbReference type="Pfam" id="PF19317">
    <property type="entry name" value="Gag_p24_C"/>
    <property type="match status" value="1"/>
</dbReference>
<proteinExistence type="predicted"/>
<keyword evidence="14" id="KW-1185">Reference proteome</keyword>
<dbReference type="Gene3D" id="2.30.30.10">
    <property type="entry name" value="Integrase, C-terminal domain superfamily, retroviral"/>
    <property type="match status" value="1"/>
</dbReference>
<keyword evidence="9" id="KW-0238">DNA-binding</keyword>
<feature type="compositionally biased region" description="Polar residues" evidence="11">
    <location>
        <begin position="378"/>
        <end position="388"/>
    </location>
</feature>
<feature type="DNA-binding region" description="Integrase-type" evidence="10">
    <location>
        <begin position="306"/>
        <end position="353"/>
    </location>
</feature>
<dbReference type="AlphaFoldDB" id="A0AA35L6Y0"/>